<feature type="compositionally biased region" description="Low complexity" evidence="12">
    <location>
        <begin position="636"/>
        <end position="646"/>
    </location>
</feature>
<dbReference type="Gene3D" id="1.20.272.10">
    <property type="match status" value="1"/>
</dbReference>
<feature type="domain" description="AAA+ ATPase" evidence="13">
    <location>
        <begin position="36"/>
        <end position="179"/>
    </location>
</feature>
<evidence type="ECO:0000256" key="11">
    <source>
        <dbReference type="ARBA" id="ARBA00049244"/>
    </source>
</evidence>
<evidence type="ECO:0000313" key="14">
    <source>
        <dbReference type="EMBL" id="CAB5032030.1"/>
    </source>
</evidence>
<feature type="region of interest" description="Disordered" evidence="12">
    <location>
        <begin position="636"/>
        <end position="697"/>
    </location>
</feature>
<dbReference type="Gene3D" id="1.10.8.60">
    <property type="match status" value="1"/>
</dbReference>
<keyword evidence="3" id="KW-0808">Transferase</keyword>
<keyword evidence="5" id="KW-0235">DNA replication</keyword>
<dbReference type="InterPro" id="IPR050238">
    <property type="entry name" value="DNA_Rep/Repair_Clamp_Loader"/>
</dbReference>
<dbReference type="NCBIfam" id="TIGR02397">
    <property type="entry name" value="dnaX_nterm"/>
    <property type="match status" value="1"/>
</dbReference>
<organism evidence="14">
    <name type="scientific">freshwater metagenome</name>
    <dbReference type="NCBI Taxonomy" id="449393"/>
    <lineage>
        <taxon>unclassified sequences</taxon>
        <taxon>metagenomes</taxon>
        <taxon>ecological metagenomes</taxon>
    </lineage>
</organism>
<evidence type="ECO:0000256" key="1">
    <source>
        <dbReference type="ARBA" id="ARBA00006360"/>
    </source>
</evidence>
<dbReference type="InterPro" id="IPR045085">
    <property type="entry name" value="HLD_clamp_pol_III_gamma_tau"/>
</dbReference>
<feature type="region of interest" description="Disordered" evidence="12">
    <location>
        <begin position="412"/>
        <end position="488"/>
    </location>
</feature>
<protein>
    <recommendedName>
        <fullName evidence="2">DNA-directed DNA polymerase</fullName>
        <ecNumber evidence="2">2.7.7.7</ecNumber>
    </recommendedName>
</protein>
<dbReference type="NCBIfam" id="NF005846">
    <property type="entry name" value="PRK07764.1-6"/>
    <property type="match status" value="1"/>
</dbReference>
<dbReference type="GO" id="GO:0006261">
    <property type="term" value="P:DNA-templated DNA replication"/>
    <property type="evidence" value="ECO:0007669"/>
    <property type="project" value="TreeGrafter"/>
</dbReference>
<dbReference type="FunFam" id="3.40.50.300:FF:000014">
    <property type="entry name" value="DNA polymerase III subunit gamma/tau"/>
    <property type="match status" value="1"/>
</dbReference>
<dbReference type="Pfam" id="PF12169">
    <property type="entry name" value="DNA_pol3_gamma3"/>
    <property type="match status" value="1"/>
</dbReference>
<dbReference type="SUPFAM" id="SSF48019">
    <property type="entry name" value="post-AAA+ oligomerization domain-like"/>
    <property type="match status" value="1"/>
</dbReference>
<evidence type="ECO:0000259" key="13">
    <source>
        <dbReference type="SMART" id="SM00382"/>
    </source>
</evidence>
<comment type="catalytic activity">
    <reaction evidence="11">
        <text>DNA(n) + a 2'-deoxyribonucleoside 5'-triphosphate = DNA(n+1) + diphosphate</text>
        <dbReference type="Rhea" id="RHEA:22508"/>
        <dbReference type="Rhea" id="RHEA-COMP:17339"/>
        <dbReference type="Rhea" id="RHEA-COMP:17340"/>
        <dbReference type="ChEBI" id="CHEBI:33019"/>
        <dbReference type="ChEBI" id="CHEBI:61560"/>
        <dbReference type="ChEBI" id="CHEBI:173112"/>
        <dbReference type="EC" id="2.7.7.7"/>
    </reaction>
</comment>
<dbReference type="CDD" id="cd18137">
    <property type="entry name" value="HLD_clamp_pol_III_gamma_tau"/>
    <property type="match status" value="1"/>
</dbReference>
<dbReference type="GO" id="GO:0046872">
    <property type="term" value="F:metal ion binding"/>
    <property type="evidence" value="ECO:0007669"/>
    <property type="project" value="UniProtKB-KW"/>
</dbReference>
<evidence type="ECO:0000256" key="8">
    <source>
        <dbReference type="ARBA" id="ARBA00022833"/>
    </source>
</evidence>
<evidence type="ECO:0000256" key="6">
    <source>
        <dbReference type="ARBA" id="ARBA00022723"/>
    </source>
</evidence>
<dbReference type="Pfam" id="PF22608">
    <property type="entry name" value="DNAX_ATPase_lid"/>
    <property type="match status" value="1"/>
</dbReference>
<dbReference type="PANTHER" id="PTHR11669:SF0">
    <property type="entry name" value="PROTEIN STICHEL-LIKE 2"/>
    <property type="match status" value="1"/>
</dbReference>
<dbReference type="InterPro" id="IPR022754">
    <property type="entry name" value="DNA_pol_III_gamma-3"/>
</dbReference>
<keyword evidence="8" id="KW-0862">Zinc</keyword>
<keyword evidence="7" id="KW-0547">Nucleotide-binding</keyword>
<dbReference type="SMART" id="SM00382">
    <property type="entry name" value="AAA"/>
    <property type="match status" value="1"/>
</dbReference>
<dbReference type="Gene3D" id="3.40.50.300">
    <property type="entry name" value="P-loop containing nucleotide triphosphate hydrolases"/>
    <property type="match status" value="1"/>
</dbReference>
<dbReference type="CDD" id="cd00009">
    <property type="entry name" value="AAA"/>
    <property type="match status" value="1"/>
</dbReference>
<gene>
    <name evidence="14" type="ORF">UFOPK4150_01086</name>
</gene>
<name>A0A6J7RUC6_9ZZZZ</name>
<dbReference type="EMBL" id="CAFBPU010000019">
    <property type="protein sequence ID" value="CAB5032030.1"/>
    <property type="molecule type" value="Genomic_DNA"/>
</dbReference>
<dbReference type="PANTHER" id="PTHR11669">
    <property type="entry name" value="REPLICATION FACTOR C / DNA POLYMERASE III GAMMA-TAU SUBUNIT"/>
    <property type="match status" value="1"/>
</dbReference>
<dbReference type="GO" id="GO:0009360">
    <property type="term" value="C:DNA polymerase III complex"/>
    <property type="evidence" value="ECO:0007669"/>
    <property type="project" value="InterPro"/>
</dbReference>
<dbReference type="GO" id="GO:0003887">
    <property type="term" value="F:DNA-directed DNA polymerase activity"/>
    <property type="evidence" value="ECO:0007669"/>
    <property type="project" value="UniProtKB-KW"/>
</dbReference>
<feature type="compositionally biased region" description="Pro residues" evidence="12">
    <location>
        <begin position="461"/>
        <end position="483"/>
    </location>
</feature>
<dbReference type="FunFam" id="1.20.272.10:FF:000003">
    <property type="entry name" value="DNA polymerase III subunit gamma/tau"/>
    <property type="match status" value="1"/>
</dbReference>
<comment type="similarity">
    <text evidence="1">Belongs to the DnaX/STICHEL family.</text>
</comment>
<reference evidence="14" key="1">
    <citation type="submission" date="2020-05" db="EMBL/GenBank/DDBJ databases">
        <authorList>
            <person name="Chiriac C."/>
            <person name="Salcher M."/>
            <person name="Ghai R."/>
            <person name="Kavagutti S V."/>
        </authorList>
    </citation>
    <scope>NUCLEOTIDE SEQUENCE</scope>
</reference>
<keyword evidence="4" id="KW-0548">Nucleotidyltransferase</keyword>
<dbReference type="AlphaFoldDB" id="A0A6J7RUC6"/>
<dbReference type="InterPro" id="IPR027417">
    <property type="entry name" value="P-loop_NTPase"/>
</dbReference>
<proteinExistence type="inferred from homology"/>
<dbReference type="InterPro" id="IPR012763">
    <property type="entry name" value="DNA_pol_III_sug/sutau_N"/>
</dbReference>
<evidence type="ECO:0000256" key="5">
    <source>
        <dbReference type="ARBA" id="ARBA00022705"/>
    </source>
</evidence>
<dbReference type="Pfam" id="PF13177">
    <property type="entry name" value="DNA_pol3_delta2"/>
    <property type="match status" value="1"/>
</dbReference>
<dbReference type="EC" id="2.7.7.7" evidence="2"/>
<keyword evidence="6" id="KW-0479">Metal-binding</keyword>
<dbReference type="GO" id="GO:0003677">
    <property type="term" value="F:DNA binding"/>
    <property type="evidence" value="ECO:0007669"/>
    <property type="project" value="InterPro"/>
</dbReference>
<feature type="compositionally biased region" description="Low complexity" evidence="12">
    <location>
        <begin position="667"/>
        <end position="682"/>
    </location>
</feature>
<evidence type="ECO:0000256" key="12">
    <source>
        <dbReference type="SAM" id="MobiDB-lite"/>
    </source>
</evidence>
<evidence type="ECO:0000256" key="2">
    <source>
        <dbReference type="ARBA" id="ARBA00012417"/>
    </source>
</evidence>
<evidence type="ECO:0000256" key="7">
    <source>
        <dbReference type="ARBA" id="ARBA00022741"/>
    </source>
</evidence>
<evidence type="ECO:0000256" key="9">
    <source>
        <dbReference type="ARBA" id="ARBA00022840"/>
    </source>
</evidence>
<dbReference type="GO" id="GO:0005524">
    <property type="term" value="F:ATP binding"/>
    <property type="evidence" value="ECO:0007669"/>
    <property type="project" value="UniProtKB-KW"/>
</dbReference>
<dbReference type="InterPro" id="IPR008921">
    <property type="entry name" value="DNA_pol3_clamp-load_cplx_C"/>
</dbReference>
<evidence type="ECO:0000256" key="4">
    <source>
        <dbReference type="ARBA" id="ARBA00022695"/>
    </source>
</evidence>
<evidence type="ECO:0000256" key="3">
    <source>
        <dbReference type="ARBA" id="ARBA00022679"/>
    </source>
</evidence>
<dbReference type="SUPFAM" id="SSF52540">
    <property type="entry name" value="P-loop containing nucleoside triphosphate hydrolases"/>
    <property type="match status" value="1"/>
</dbReference>
<sequence length="718" mass="74530">MSLALYRTYRPGRLADVIGQEHVTVPLARAIDTGRAHHAYLFTGPRGCGKTSTARILARSLNCEQGPTSDPCGHCPSCQDLAPNGSGSIDVVEMDAASHRGIDDARELREKAMYAPAASRYKVYIIDEAHQLTVDAANALLKLIEEPPPHLKFVFATTEPDKILATIRSRTHHYPYRLVTARRLQEHLAWVCEQEAVPGEAEALALVARAGAGSVRDSLSILGQLIAGSGPEGLTYATAVAQLGFTDATLLNEVVDALAAADGAAMFSVVDRVVDAGLDPRRFAADLLERLRDLVVLHQVPDAVDGGLIDAPDGQIAAMRSQTERLGLAQLSRAADLVNTGLSELKGATAPRLQLELLCARLLLPAADDSHSGLFARLDRLEHRVAFLGDATGGSVSSAAHSAALGAAQIPSAPADIEPTPGDREGAAPVVSPARPASSDVRPSAQDPAQAQAPSRSAPSRPMPTAPAAPPVAPSPGGPPAPPRLSSVAPSTAVGARVAPVAPVEPVAPVAPVDAAEPASAPQARVQDTTNHAVGLGEVATSWPAVLELLKSTSRVAHTLAEGTVPVSRTATLIVLAHPDKVRMGILRANKGHLEMLRIAVLDVLRLDVELDLTLDPGRAAASEGAVAPLLAEPAEPAAPAEPAELTSVPTERTASEPGPSARARAEALVAEEIATTVAPADDIARDDDDDAADSGLSGLALVQRELGGTVMTEYDNS</sequence>
<keyword evidence="9" id="KW-0067">ATP-binding</keyword>
<accession>A0A6J7RUC6</accession>
<evidence type="ECO:0000256" key="10">
    <source>
        <dbReference type="ARBA" id="ARBA00022932"/>
    </source>
</evidence>
<feature type="compositionally biased region" description="Low complexity" evidence="12">
    <location>
        <begin position="427"/>
        <end position="460"/>
    </location>
</feature>
<dbReference type="InterPro" id="IPR003593">
    <property type="entry name" value="AAA+_ATPase"/>
</dbReference>
<keyword evidence="10" id="KW-0239">DNA-directed DNA polymerase</keyword>